<reference evidence="11" key="1">
    <citation type="journal article" date="2013" name="Environ. Microbiol.">
        <title>Seasonally variable intestinal metagenomes of the red palm weevil (Rhynchophorus ferrugineus).</title>
        <authorList>
            <person name="Jia S."/>
            <person name="Zhang X."/>
            <person name="Zhang G."/>
            <person name="Yin A."/>
            <person name="Zhang S."/>
            <person name="Li F."/>
            <person name="Wang L."/>
            <person name="Zhao D."/>
            <person name="Yun Q."/>
            <person name="Tala"/>
            <person name="Wang J."/>
            <person name="Sun G."/>
            <person name="Baabdullah M."/>
            <person name="Yu X."/>
            <person name="Hu S."/>
            <person name="Al-Mssallem I.S."/>
            <person name="Yu J."/>
        </authorList>
    </citation>
    <scope>NUCLEOTIDE SEQUENCE</scope>
</reference>
<dbReference type="PANTHER" id="PTHR30372:SF4">
    <property type="entry name" value="LIPID-A-DISACCHARIDE SYNTHASE, MITOCHONDRIAL-RELATED"/>
    <property type="match status" value="1"/>
</dbReference>
<dbReference type="Pfam" id="PF02684">
    <property type="entry name" value="LpxB"/>
    <property type="match status" value="1"/>
</dbReference>
<evidence type="ECO:0000256" key="4">
    <source>
        <dbReference type="ARBA" id="ARBA00020902"/>
    </source>
</evidence>
<keyword evidence="7" id="KW-0328">Glycosyltransferase</keyword>
<evidence type="ECO:0000256" key="9">
    <source>
        <dbReference type="ARBA" id="ARBA00023098"/>
    </source>
</evidence>
<keyword evidence="6" id="KW-0441">Lipid A biosynthesis</keyword>
<keyword evidence="5" id="KW-0444">Lipid biosynthesis</keyword>
<evidence type="ECO:0000256" key="5">
    <source>
        <dbReference type="ARBA" id="ARBA00022516"/>
    </source>
</evidence>
<dbReference type="GO" id="GO:0005543">
    <property type="term" value="F:phospholipid binding"/>
    <property type="evidence" value="ECO:0007669"/>
    <property type="project" value="TreeGrafter"/>
</dbReference>
<evidence type="ECO:0000256" key="6">
    <source>
        <dbReference type="ARBA" id="ARBA00022556"/>
    </source>
</evidence>
<dbReference type="GO" id="GO:0016020">
    <property type="term" value="C:membrane"/>
    <property type="evidence" value="ECO:0007669"/>
    <property type="project" value="GOC"/>
</dbReference>
<keyword evidence="8" id="KW-0808">Transferase</keyword>
<dbReference type="EMBL" id="KF122231">
    <property type="protein sequence ID" value="AIA89527.1"/>
    <property type="molecule type" value="Genomic_DNA"/>
</dbReference>
<name>A0A060C3N1_9BURK</name>
<dbReference type="PANTHER" id="PTHR30372">
    <property type="entry name" value="LIPID-A-DISACCHARIDE SYNTHASE"/>
    <property type="match status" value="1"/>
</dbReference>
<dbReference type="GO" id="GO:0009245">
    <property type="term" value="P:lipid A biosynthetic process"/>
    <property type="evidence" value="ECO:0007669"/>
    <property type="project" value="UniProtKB-KW"/>
</dbReference>
<evidence type="ECO:0000256" key="8">
    <source>
        <dbReference type="ARBA" id="ARBA00022679"/>
    </source>
</evidence>
<comment type="catalytic activity">
    <reaction evidence="10">
        <text>a lipid X + a UDP-2-N,3-O-bis[(3R)-3-hydroxyacyl]-alpha-D-glucosamine = a lipid A disaccharide + UDP + H(+)</text>
        <dbReference type="Rhea" id="RHEA:67828"/>
        <dbReference type="ChEBI" id="CHEBI:15378"/>
        <dbReference type="ChEBI" id="CHEBI:58223"/>
        <dbReference type="ChEBI" id="CHEBI:137748"/>
        <dbReference type="ChEBI" id="CHEBI:176338"/>
        <dbReference type="ChEBI" id="CHEBI:176343"/>
        <dbReference type="EC" id="2.4.1.182"/>
    </reaction>
</comment>
<evidence type="ECO:0000256" key="10">
    <source>
        <dbReference type="ARBA" id="ARBA00048975"/>
    </source>
</evidence>
<evidence type="ECO:0000256" key="1">
    <source>
        <dbReference type="ARBA" id="ARBA00002056"/>
    </source>
</evidence>
<organism evidence="11">
    <name type="scientific">uncultured Rhodoferax sp</name>
    <dbReference type="NCBI Taxonomy" id="223188"/>
    <lineage>
        <taxon>Bacteria</taxon>
        <taxon>Pseudomonadati</taxon>
        <taxon>Pseudomonadota</taxon>
        <taxon>Betaproteobacteria</taxon>
        <taxon>Burkholderiales</taxon>
        <taxon>Comamonadaceae</taxon>
        <taxon>Rhodoferax</taxon>
        <taxon>environmental samples</taxon>
    </lineage>
</organism>
<sequence length="117" mass="11648">KVRAAADHVLCIFPFEPAIYEAEGIAATYVGHPLADVIPMAPDRAAARARLAPLGIELAEGQPLVAVLPGSVASEVGHNGPGVLGRRRRAGAPAWAGCLAVRRADAAGAAPGAGAAG</sequence>
<dbReference type="EC" id="2.4.1.182" evidence="3"/>
<accession>A0A060C3N1</accession>
<dbReference type="GO" id="GO:0008915">
    <property type="term" value="F:lipid-A-disaccharide synthase activity"/>
    <property type="evidence" value="ECO:0007669"/>
    <property type="project" value="UniProtKB-EC"/>
</dbReference>
<protein>
    <recommendedName>
        <fullName evidence="4">Lipid-A-disaccharide synthase</fullName>
        <ecNumber evidence="3">2.4.1.182</ecNumber>
    </recommendedName>
</protein>
<evidence type="ECO:0000256" key="2">
    <source>
        <dbReference type="ARBA" id="ARBA00007868"/>
    </source>
</evidence>
<keyword evidence="9" id="KW-0443">Lipid metabolism</keyword>
<dbReference type="InterPro" id="IPR003835">
    <property type="entry name" value="Glyco_trans_19"/>
</dbReference>
<feature type="non-terminal residue" evidence="11">
    <location>
        <position position="1"/>
    </location>
</feature>
<evidence type="ECO:0000256" key="7">
    <source>
        <dbReference type="ARBA" id="ARBA00022676"/>
    </source>
</evidence>
<dbReference type="AlphaFoldDB" id="A0A060C3N1"/>
<evidence type="ECO:0000313" key="11">
    <source>
        <dbReference type="EMBL" id="AIA89527.1"/>
    </source>
</evidence>
<evidence type="ECO:0000256" key="3">
    <source>
        <dbReference type="ARBA" id="ARBA00012687"/>
    </source>
</evidence>
<comment type="function">
    <text evidence="1">Condensation of UDP-2,3-diacylglucosamine and 2,3-diacylglucosamine-1-phosphate to form lipid A disaccharide, a precursor of lipid A, a phosphorylated glycolipid that anchors the lipopolysaccharide to the outer membrane of the cell.</text>
</comment>
<proteinExistence type="inferred from homology"/>
<comment type="similarity">
    <text evidence="2">Belongs to the LpxB family.</text>
</comment>